<dbReference type="Pfam" id="PF13458">
    <property type="entry name" value="Peripla_BP_6"/>
    <property type="match status" value="1"/>
</dbReference>
<keyword evidence="8" id="KW-1185">Reference proteome</keyword>
<evidence type="ECO:0000259" key="6">
    <source>
        <dbReference type="Pfam" id="PF13458"/>
    </source>
</evidence>
<evidence type="ECO:0000256" key="4">
    <source>
        <dbReference type="ARBA" id="ARBA00022970"/>
    </source>
</evidence>
<name>A0A7K3VWX0_9ACTN</name>
<evidence type="ECO:0000313" key="7">
    <source>
        <dbReference type="EMBL" id="NEK57112.1"/>
    </source>
</evidence>
<reference evidence="7 8" key="1">
    <citation type="submission" date="2020-02" db="EMBL/GenBank/DDBJ databases">
        <title>Geodermatophilus sabuli CPCC 205279 I12A-02694.</title>
        <authorList>
            <person name="Jiang Z."/>
        </authorList>
    </citation>
    <scope>NUCLEOTIDE SEQUENCE [LARGE SCALE GENOMIC DNA]</scope>
    <source>
        <strain evidence="7 8">I12A-02694</strain>
    </source>
</reference>
<feature type="signal peptide" evidence="5">
    <location>
        <begin position="1"/>
        <end position="23"/>
    </location>
</feature>
<dbReference type="InterPro" id="IPR000709">
    <property type="entry name" value="Leu_Ile_Val-bd"/>
</dbReference>
<evidence type="ECO:0000256" key="2">
    <source>
        <dbReference type="ARBA" id="ARBA00022448"/>
    </source>
</evidence>
<accession>A0A7K3VWX0</accession>
<protein>
    <submittedName>
        <fullName evidence="7">ABC transporter substrate-binding protein</fullName>
    </submittedName>
</protein>
<evidence type="ECO:0000256" key="1">
    <source>
        <dbReference type="ARBA" id="ARBA00010062"/>
    </source>
</evidence>
<dbReference type="EMBL" id="JAAGWF010000005">
    <property type="protein sequence ID" value="NEK57112.1"/>
    <property type="molecule type" value="Genomic_DNA"/>
</dbReference>
<organism evidence="7 8">
    <name type="scientific">Geodermatophilus sabuli</name>
    <dbReference type="NCBI Taxonomy" id="1564158"/>
    <lineage>
        <taxon>Bacteria</taxon>
        <taxon>Bacillati</taxon>
        <taxon>Actinomycetota</taxon>
        <taxon>Actinomycetes</taxon>
        <taxon>Geodermatophilales</taxon>
        <taxon>Geodermatophilaceae</taxon>
        <taxon>Geodermatophilus</taxon>
    </lineage>
</organism>
<feature type="chain" id="PRO_5038875233" evidence="5">
    <location>
        <begin position="24"/>
        <end position="445"/>
    </location>
</feature>
<dbReference type="SUPFAM" id="SSF53822">
    <property type="entry name" value="Periplasmic binding protein-like I"/>
    <property type="match status" value="1"/>
</dbReference>
<gene>
    <name evidence="7" type="ORF">GCU56_04395</name>
</gene>
<dbReference type="PANTHER" id="PTHR47235:SF1">
    <property type="entry name" value="BLR6548 PROTEIN"/>
    <property type="match status" value="1"/>
</dbReference>
<feature type="domain" description="Leucine-binding protein" evidence="6">
    <location>
        <begin position="66"/>
        <end position="391"/>
    </location>
</feature>
<dbReference type="InterPro" id="IPR028082">
    <property type="entry name" value="Peripla_BP_I"/>
</dbReference>
<keyword evidence="4" id="KW-0029">Amino-acid transport</keyword>
<proteinExistence type="inferred from homology"/>
<dbReference type="PANTHER" id="PTHR47235">
    <property type="entry name" value="BLR6548 PROTEIN"/>
    <property type="match status" value="1"/>
</dbReference>
<dbReference type="PRINTS" id="PR00337">
    <property type="entry name" value="LEUILEVALBP"/>
</dbReference>
<keyword evidence="2" id="KW-0813">Transport</keyword>
<evidence type="ECO:0000313" key="8">
    <source>
        <dbReference type="Proteomes" id="UP000470246"/>
    </source>
</evidence>
<comment type="similarity">
    <text evidence="1">Belongs to the leucine-binding protein family.</text>
</comment>
<dbReference type="Gene3D" id="3.40.50.2300">
    <property type="match status" value="2"/>
</dbReference>
<keyword evidence="3 5" id="KW-0732">Signal</keyword>
<dbReference type="InterPro" id="IPR028081">
    <property type="entry name" value="Leu-bd"/>
</dbReference>
<dbReference type="Proteomes" id="UP000470246">
    <property type="component" value="Unassembled WGS sequence"/>
</dbReference>
<dbReference type="AlphaFoldDB" id="A0A7K3VWX0"/>
<dbReference type="PROSITE" id="PS51257">
    <property type="entry name" value="PROKAR_LIPOPROTEIN"/>
    <property type="match status" value="1"/>
</dbReference>
<sequence length="445" mass="45787">MTRTRRSLALTGAGLLLLGVAACGDTRSEGDAGGGGGGQTNAEGEFSVDTSACPEEATTELADGEPIRVGSSQPLSGPLAVPGAANVAGITAYFEKVNAEGGIDGHQLELVARDDAFDAARAVTNAQAFIGPEEVFGTLAQVGTPQINATIPIYAGACVPQLWAITTSPGFQDPEENPWVVNGIPPAPVEIQAIVDYIAEQVPGGSVTQILGTEALAEDFNAAMPGLAEEAGLTMQPPQTIPGGATNFDAQISAAVAGQPDAIVLAALPNFAPGFLTGLARAGYEGLVVLNSSANAAQQWISPSDPAGEGAVAPLFRKDPTDPRWDDDPAMQEYLADMEAAGQGELAPLGNALDGYGWGELMVQNLRDAAEMEGGLTRANLMNAAWNTDMERPLMLNPQATTSGPDDPFIAESGEIAAYSAETKGWETAMEWDYSGESGQIVGQG</sequence>
<evidence type="ECO:0000256" key="3">
    <source>
        <dbReference type="ARBA" id="ARBA00022729"/>
    </source>
</evidence>
<dbReference type="CDD" id="cd06343">
    <property type="entry name" value="PBP1_ABC_ligand_binding-like"/>
    <property type="match status" value="1"/>
</dbReference>
<evidence type="ECO:0000256" key="5">
    <source>
        <dbReference type="SAM" id="SignalP"/>
    </source>
</evidence>
<comment type="caution">
    <text evidence="7">The sequence shown here is derived from an EMBL/GenBank/DDBJ whole genome shotgun (WGS) entry which is preliminary data.</text>
</comment>
<dbReference type="RefSeq" id="WP_163480296.1">
    <property type="nucleotide sequence ID" value="NZ_JAAGWF010000005.1"/>
</dbReference>
<dbReference type="GO" id="GO:0006865">
    <property type="term" value="P:amino acid transport"/>
    <property type="evidence" value="ECO:0007669"/>
    <property type="project" value="UniProtKB-KW"/>
</dbReference>